<feature type="active site" description="Proton acceptor" evidence="10">
    <location>
        <position position="206"/>
    </location>
</feature>
<evidence type="ECO:0000256" key="10">
    <source>
        <dbReference type="PROSITE-ProRule" id="PRU00236"/>
    </source>
</evidence>
<evidence type="ECO:0000256" key="3">
    <source>
        <dbReference type="ARBA" id="ARBA00022679"/>
    </source>
</evidence>
<dbReference type="Gene3D" id="2.20.28.200">
    <property type="match status" value="1"/>
</dbReference>
<keyword evidence="13" id="KW-1185">Reference proteome</keyword>
<comment type="cofactor">
    <cofactor evidence="1">
        <name>Zn(2+)</name>
        <dbReference type="ChEBI" id="CHEBI:29105"/>
    </cofactor>
</comment>
<keyword evidence="6" id="KW-0520">NAD</keyword>
<keyword evidence="5 10" id="KW-0862">Zinc</keyword>
<dbReference type="PANTHER" id="PTHR11085:SF1">
    <property type="entry name" value="NAD-DEPENDENT PROTEIN DEACETYLASE SIRTUIN-7"/>
    <property type="match status" value="1"/>
</dbReference>
<dbReference type="PROSITE" id="PS51257">
    <property type="entry name" value="PROKAR_LIPOPROTEIN"/>
    <property type="match status" value="1"/>
</dbReference>
<evidence type="ECO:0000256" key="8">
    <source>
        <dbReference type="ARBA" id="ARBA00041832"/>
    </source>
</evidence>
<evidence type="ECO:0000256" key="5">
    <source>
        <dbReference type="ARBA" id="ARBA00022833"/>
    </source>
</evidence>
<evidence type="ECO:0000259" key="11">
    <source>
        <dbReference type="PROSITE" id="PS50305"/>
    </source>
</evidence>
<dbReference type="Pfam" id="PF02146">
    <property type="entry name" value="SIR2"/>
    <property type="match status" value="1"/>
</dbReference>
<keyword evidence="3" id="KW-0808">Transferase</keyword>
<evidence type="ECO:0000256" key="1">
    <source>
        <dbReference type="ARBA" id="ARBA00001947"/>
    </source>
</evidence>
<reference evidence="12 13" key="1">
    <citation type="submission" date="2024-02" db="EMBL/GenBank/DDBJ databases">
        <authorList>
            <person name="Chen Y."/>
            <person name="Shah S."/>
            <person name="Dougan E. K."/>
            <person name="Thang M."/>
            <person name="Chan C."/>
        </authorList>
    </citation>
    <scope>NUCLEOTIDE SEQUENCE [LARGE SCALE GENOMIC DNA]</scope>
</reference>
<evidence type="ECO:0000256" key="7">
    <source>
        <dbReference type="ARBA" id="ARBA00038170"/>
    </source>
</evidence>
<evidence type="ECO:0000256" key="4">
    <source>
        <dbReference type="ARBA" id="ARBA00022723"/>
    </source>
</evidence>
<dbReference type="InterPro" id="IPR003000">
    <property type="entry name" value="Sirtuin"/>
</dbReference>
<evidence type="ECO:0000313" key="13">
    <source>
        <dbReference type="Proteomes" id="UP001642484"/>
    </source>
</evidence>
<dbReference type="InterPro" id="IPR026590">
    <property type="entry name" value="Ssirtuin_cat_dom"/>
</dbReference>
<dbReference type="Proteomes" id="UP001642484">
    <property type="component" value="Unassembled WGS sequence"/>
</dbReference>
<protein>
    <recommendedName>
        <fullName evidence="9">Regulatory protein SIR2 homolog 7</fullName>
    </recommendedName>
    <alternativeName>
        <fullName evidence="8">SIR2-like protein 7</fullName>
    </alternativeName>
</protein>
<organism evidence="12 13">
    <name type="scientific">Durusdinium trenchii</name>
    <dbReference type="NCBI Taxonomy" id="1381693"/>
    <lineage>
        <taxon>Eukaryota</taxon>
        <taxon>Sar</taxon>
        <taxon>Alveolata</taxon>
        <taxon>Dinophyceae</taxon>
        <taxon>Suessiales</taxon>
        <taxon>Symbiodiniaceae</taxon>
        <taxon>Durusdinium</taxon>
    </lineage>
</organism>
<keyword evidence="2" id="KW-0597">Phosphoprotein</keyword>
<keyword evidence="4 10" id="KW-0479">Metal-binding</keyword>
<evidence type="ECO:0000256" key="2">
    <source>
        <dbReference type="ARBA" id="ARBA00022553"/>
    </source>
</evidence>
<evidence type="ECO:0000313" key="12">
    <source>
        <dbReference type="EMBL" id="CAK9076208.1"/>
    </source>
</evidence>
<proteinExistence type="inferred from homology"/>
<feature type="binding site" evidence="10">
    <location>
        <position position="242"/>
    </location>
    <ligand>
        <name>Zn(2+)</name>
        <dbReference type="ChEBI" id="CHEBI:29105"/>
    </ligand>
</feature>
<dbReference type="PROSITE" id="PS50305">
    <property type="entry name" value="SIRTUIN"/>
    <property type="match status" value="1"/>
</dbReference>
<feature type="binding site" evidence="10">
    <location>
        <position position="214"/>
    </location>
    <ligand>
        <name>Zn(2+)</name>
        <dbReference type="ChEBI" id="CHEBI:29105"/>
    </ligand>
</feature>
<feature type="binding site" evidence="10">
    <location>
        <position position="245"/>
    </location>
    <ligand>
        <name>Zn(2+)</name>
        <dbReference type="ChEBI" id="CHEBI:29105"/>
    </ligand>
</feature>
<dbReference type="Gene3D" id="3.40.50.1220">
    <property type="entry name" value="TPP-binding domain"/>
    <property type="match status" value="1"/>
</dbReference>
<dbReference type="SUPFAM" id="SSF52467">
    <property type="entry name" value="DHS-like NAD/FAD-binding domain"/>
    <property type="match status" value="1"/>
</dbReference>
<gene>
    <name evidence="12" type="ORF">CCMP2556_LOCUS37538</name>
</gene>
<comment type="similarity">
    <text evidence="7">Belongs to the sirtuin family. Class IV subfamily.</text>
</comment>
<evidence type="ECO:0000256" key="9">
    <source>
        <dbReference type="ARBA" id="ARBA00043038"/>
    </source>
</evidence>
<sequence>MTPHKRRTIFCGLQWGTTGSCRGNSRNGVARESLTMDCLKSCLDGLQRYVWSSTLKDSTWTSKEYEEYELEFKSYMQQNLQTLSPAEDFATEHRDDPEELQRKLQDLLELCKEANYIVVFTGAGISTSIGLPDYRGPQGVWTRKLKGELVSDDLGLERSAQLQPSRSHWAISRLHQNGFIKFVSSTNVDGLHLKSGLPKACLAELHGNSYVEECESCLKPFHRSFVTRTATGLFDHRTGRYCELCGGPLRDIIVNFGNTFEHVPSMEAQHDAAWLHCLKADLVLVLGSSLSILTACDLPEECLEARDGKPDGGKMVIVNLQRTPKDPLASLRIFAPCDEVMAFLEEALLGTER</sequence>
<feature type="domain" description="Deacetylase sirtuin-type" evidence="11">
    <location>
        <begin position="97"/>
        <end position="352"/>
    </location>
</feature>
<feature type="binding site" evidence="10">
    <location>
        <position position="217"/>
    </location>
    <ligand>
        <name>Zn(2+)</name>
        <dbReference type="ChEBI" id="CHEBI:29105"/>
    </ligand>
</feature>
<evidence type="ECO:0000256" key="6">
    <source>
        <dbReference type="ARBA" id="ARBA00023027"/>
    </source>
</evidence>
<name>A0ABP0PL56_9DINO</name>
<dbReference type="EMBL" id="CAXAMN010023250">
    <property type="protein sequence ID" value="CAK9076208.1"/>
    <property type="molecule type" value="Genomic_DNA"/>
</dbReference>
<dbReference type="PANTHER" id="PTHR11085">
    <property type="entry name" value="NAD-DEPENDENT PROTEIN DEACYLASE SIRTUIN-5, MITOCHONDRIAL-RELATED"/>
    <property type="match status" value="1"/>
</dbReference>
<dbReference type="InterPro" id="IPR050134">
    <property type="entry name" value="NAD-dep_sirtuin_deacylases"/>
</dbReference>
<accession>A0ABP0PL56</accession>
<dbReference type="InterPro" id="IPR029035">
    <property type="entry name" value="DHS-like_NAD/FAD-binding_dom"/>
</dbReference>
<comment type="caution">
    <text evidence="12">The sequence shown here is derived from an EMBL/GenBank/DDBJ whole genome shotgun (WGS) entry which is preliminary data.</text>
</comment>